<dbReference type="EMBL" id="AMGX01000045">
    <property type="protein sequence ID" value="EXJ53474.1"/>
    <property type="molecule type" value="Genomic_DNA"/>
</dbReference>
<sequence length="329" mass="35826">MIGLQREQNYRRDLEPHRAYNCYTQNESGSICLIIFCPPGYLKRLCLFIYTLACNRKSIPETSYSVGILSQISENNGVEVSGAVGETPSVSGGLPHSGYLETLSTAFVLAVDINAAGNEQTAASCPSGTCYALTADITLESSWREILSTTLAKFSNRLDVVVNCAGVVHHAAPAHEISEETFDRMYKVNVKPIFLSTKVVVAWWKENKLPGHYINFSSAREPRPRPKMVWYSGSKGAVAGTTKGLAAEYACDKIRFNYIRVSLGETGMLLAAVAGNDTPENRKTYLDTIPLGRLCQPTDIADMVCFLASDEACYITGAGFDVDGGRCVS</sequence>
<dbReference type="eggNOG" id="KOG1200">
    <property type="taxonomic scope" value="Eukaryota"/>
</dbReference>
<evidence type="ECO:0000313" key="3">
    <source>
        <dbReference type="EMBL" id="EXJ53474.1"/>
    </source>
</evidence>
<reference evidence="3 4" key="1">
    <citation type="submission" date="2013-03" db="EMBL/GenBank/DDBJ databases">
        <title>The Genome Sequence of Cladophialophora psammophila CBS 110553.</title>
        <authorList>
            <consortium name="The Broad Institute Genomics Platform"/>
            <person name="Cuomo C."/>
            <person name="de Hoog S."/>
            <person name="Gorbushina A."/>
            <person name="Walker B."/>
            <person name="Young S.K."/>
            <person name="Zeng Q."/>
            <person name="Gargeya S."/>
            <person name="Fitzgerald M."/>
            <person name="Haas B."/>
            <person name="Abouelleil A."/>
            <person name="Allen A.W."/>
            <person name="Alvarado L."/>
            <person name="Arachchi H.M."/>
            <person name="Berlin A.M."/>
            <person name="Chapman S.B."/>
            <person name="Gainer-Dewar J."/>
            <person name="Goldberg J."/>
            <person name="Griggs A."/>
            <person name="Gujja S."/>
            <person name="Hansen M."/>
            <person name="Howarth C."/>
            <person name="Imamovic A."/>
            <person name="Ireland A."/>
            <person name="Larimer J."/>
            <person name="McCowan C."/>
            <person name="Murphy C."/>
            <person name="Pearson M."/>
            <person name="Poon T.W."/>
            <person name="Priest M."/>
            <person name="Roberts A."/>
            <person name="Saif S."/>
            <person name="Shea T."/>
            <person name="Sisk P."/>
            <person name="Sykes S."/>
            <person name="Wortman J."/>
            <person name="Nusbaum C."/>
            <person name="Birren B."/>
        </authorList>
    </citation>
    <scope>NUCLEOTIDE SEQUENCE [LARGE SCALE GENOMIC DNA]</scope>
    <source>
        <strain evidence="3 4">CBS 110553</strain>
    </source>
</reference>
<dbReference type="SUPFAM" id="SSF51735">
    <property type="entry name" value="NAD(P)-binding Rossmann-fold domains"/>
    <property type="match status" value="1"/>
</dbReference>
<comment type="caution">
    <text evidence="3">The sequence shown here is derived from an EMBL/GenBank/DDBJ whole genome shotgun (WGS) entry which is preliminary data.</text>
</comment>
<dbReference type="Gene3D" id="3.40.50.720">
    <property type="entry name" value="NAD(P)-binding Rossmann-like Domain"/>
    <property type="match status" value="1"/>
</dbReference>
<dbReference type="GeneID" id="19197933"/>
<evidence type="ECO:0000313" key="4">
    <source>
        <dbReference type="Proteomes" id="UP000019471"/>
    </source>
</evidence>
<dbReference type="PANTHER" id="PTHR43639">
    <property type="entry name" value="OXIDOREDUCTASE, SHORT-CHAIN DEHYDROGENASE/REDUCTASE FAMILY (AFU_ORTHOLOGUE AFUA_5G02870)"/>
    <property type="match status" value="1"/>
</dbReference>
<dbReference type="AlphaFoldDB" id="W9W4F9"/>
<keyword evidence="2" id="KW-0560">Oxidoreductase</keyword>
<organism evidence="3 4">
    <name type="scientific">Cladophialophora psammophila CBS 110553</name>
    <dbReference type="NCBI Taxonomy" id="1182543"/>
    <lineage>
        <taxon>Eukaryota</taxon>
        <taxon>Fungi</taxon>
        <taxon>Dikarya</taxon>
        <taxon>Ascomycota</taxon>
        <taxon>Pezizomycotina</taxon>
        <taxon>Eurotiomycetes</taxon>
        <taxon>Chaetothyriomycetidae</taxon>
        <taxon>Chaetothyriales</taxon>
        <taxon>Herpotrichiellaceae</taxon>
        <taxon>Cladophialophora</taxon>
    </lineage>
</organism>
<accession>W9W4F9</accession>
<evidence type="ECO:0000256" key="1">
    <source>
        <dbReference type="ARBA" id="ARBA00006484"/>
    </source>
</evidence>
<dbReference type="GO" id="GO:0016491">
    <property type="term" value="F:oxidoreductase activity"/>
    <property type="evidence" value="ECO:0007669"/>
    <property type="project" value="UniProtKB-KW"/>
</dbReference>
<proteinExistence type="inferred from homology"/>
<dbReference type="PANTHER" id="PTHR43639:SF1">
    <property type="entry name" value="SHORT-CHAIN DEHYDROGENASE_REDUCTASE FAMILY PROTEIN"/>
    <property type="match status" value="1"/>
</dbReference>
<dbReference type="RefSeq" id="XP_007752006.1">
    <property type="nucleotide sequence ID" value="XM_007753816.1"/>
</dbReference>
<keyword evidence="4" id="KW-1185">Reference proteome</keyword>
<dbReference type="HOGENOM" id="CLU_844696_0_0_1"/>
<dbReference type="PRINTS" id="PR00081">
    <property type="entry name" value="GDHRDH"/>
</dbReference>
<dbReference type="InterPro" id="IPR002347">
    <property type="entry name" value="SDR_fam"/>
</dbReference>
<gene>
    <name evidence="3" type="ORF">A1O5_13250</name>
</gene>
<dbReference type="Proteomes" id="UP000019471">
    <property type="component" value="Unassembled WGS sequence"/>
</dbReference>
<dbReference type="STRING" id="1182543.W9W4F9"/>
<protein>
    <recommendedName>
        <fullName evidence="5">3-oxoacyl-[acyl-carrier protein] reductase</fullName>
    </recommendedName>
</protein>
<evidence type="ECO:0008006" key="5">
    <source>
        <dbReference type="Google" id="ProtNLM"/>
    </source>
</evidence>
<dbReference type="InterPro" id="IPR036291">
    <property type="entry name" value="NAD(P)-bd_dom_sf"/>
</dbReference>
<dbReference type="Pfam" id="PF13561">
    <property type="entry name" value="adh_short_C2"/>
    <property type="match status" value="1"/>
</dbReference>
<comment type="similarity">
    <text evidence="1">Belongs to the short-chain dehydrogenases/reductases (SDR) family.</text>
</comment>
<evidence type="ECO:0000256" key="2">
    <source>
        <dbReference type="ARBA" id="ARBA00023002"/>
    </source>
</evidence>
<name>W9W4F9_9EURO</name>
<dbReference type="PRINTS" id="PR00080">
    <property type="entry name" value="SDRFAMILY"/>
</dbReference>
<dbReference type="OrthoDB" id="294295at2759"/>